<dbReference type="PANTHER" id="PTHR43133:SF8">
    <property type="entry name" value="RNA POLYMERASE SIGMA FACTOR HI_1459-RELATED"/>
    <property type="match status" value="1"/>
</dbReference>
<evidence type="ECO:0000256" key="5">
    <source>
        <dbReference type="ARBA" id="ARBA00023163"/>
    </source>
</evidence>
<evidence type="ECO:0000256" key="6">
    <source>
        <dbReference type="SAM" id="MobiDB-lite"/>
    </source>
</evidence>
<gene>
    <name evidence="9" type="ORF">Ga0080574_TMP3843</name>
</gene>
<evidence type="ECO:0000259" key="8">
    <source>
        <dbReference type="Pfam" id="PF08281"/>
    </source>
</evidence>
<dbReference type="NCBIfam" id="TIGR02937">
    <property type="entry name" value="sigma70-ECF"/>
    <property type="match status" value="1"/>
</dbReference>
<dbReference type="CDD" id="cd06171">
    <property type="entry name" value="Sigma70_r4"/>
    <property type="match status" value="1"/>
</dbReference>
<dbReference type="GO" id="GO:0016987">
    <property type="term" value="F:sigma factor activity"/>
    <property type="evidence" value="ECO:0007669"/>
    <property type="project" value="UniProtKB-KW"/>
</dbReference>
<organism evidence="9 10">
    <name type="scientific">Salipiger abyssi</name>
    <dbReference type="NCBI Taxonomy" id="1250539"/>
    <lineage>
        <taxon>Bacteria</taxon>
        <taxon>Pseudomonadati</taxon>
        <taxon>Pseudomonadota</taxon>
        <taxon>Alphaproteobacteria</taxon>
        <taxon>Rhodobacterales</taxon>
        <taxon>Roseobacteraceae</taxon>
        <taxon>Salipiger</taxon>
    </lineage>
</organism>
<evidence type="ECO:0000256" key="2">
    <source>
        <dbReference type="ARBA" id="ARBA00023015"/>
    </source>
</evidence>
<dbReference type="Gene3D" id="1.10.1740.10">
    <property type="match status" value="1"/>
</dbReference>
<dbReference type="GO" id="GO:0003677">
    <property type="term" value="F:DNA binding"/>
    <property type="evidence" value="ECO:0007669"/>
    <property type="project" value="UniProtKB-KW"/>
</dbReference>
<proteinExistence type="inferred from homology"/>
<keyword evidence="2" id="KW-0805">Transcription regulation</keyword>
<sequence>MDRMPYDAMSDRSDESLLAAYAEGEPEAARALTLRLGPRAFGLAMRMLKDRAEAEDVAQEALLRLWRAAPGWREGEAKVSTWLYRVVSNLCIDRMRRRRGGHVDLDAIAEPADPAPSAESELQESERGAALQAALDTLPERQKQAVVLRHLEGLSNPEIAGIMDIGVRAVESLTARGRKALEGLLRSRRAELGYDDD</sequence>
<dbReference type="PANTHER" id="PTHR43133">
    <property type="entry name" value="RNA POLYMERASE ECF-TYPE SIGMA FACTO"/>
    <property type="match status" value="1"/>
</dbReference>
<dbReference type="SUPFAM" id="SSF88659">
    <property type="entry name" value="Sigma3 and sigma4 domains of RNA polymerase sigma factors"/>
    <property type="match status" value="1"/>
</dbReference>
<dbReference type="InterPro" id="IPR039425">
    <property type="entry name" value="RNA_pol_sigma-70-like"/>
</dbReference>
<keyword evidence="3" id="KW-0731">Sigma factor</keyword>
<dbReference type="InterPro" id="IPR013249">
    <property type="entry name" value="RNA_pol_sigma70_r4_t2"/>
</dbReference>
<evidence type="ECO:0000313" key="9">
    <source>
        <dbReference type="EMBL" id="APZ54177.1"/>
    </source>
</evidence>
<name>A0A1P8UXS3_9RHOB</name>
<dbReference type="Gene3D" id="1.10.10.10">
    <property type="entry name" value="Winged helix-like DNA-binding domain superfamily/Winged helix DNA-binding domain"/>
    <property type="match status" value="1"/>
</dbReference>
<dbReference type="Pfam" id="PF04542">
    <property type="entry name" value="Sigma70_r2"/>
    <property type="match status" value="1"/>
</dbReference>
<evidence type="ECO:0000313" key="10">
    <source>
        <dbReference type="Proteomes" id="UP000187059"/>
    </source>
</evidence>
<keyword evidence="10" id="KW-1185">Reference proteome</keyword>
<evidence type="ECO:0000256" key="1">
    <source>
        <dbReference type="ARBA" id="ARBA00010641"/>
    </source>
</evidence>
<dbReference type="InterPro" id="IPR013325">
    <property type="entry name" value="RNA_pol_sigma_r2"/>
</dbReference>
<comment type="similarity">
    <text evidence="1">Belongs to the sigma-70 factor family. ECF subfamily.</text>
</comment>
<dbReference type="Proteomes" id="UP000187059">
    <property type="component" value="Chromosome"/>
</dbReference>
<dbReference type="InterPro" id="IPR007627">
    <property type="entry name" value="RNA_pol_sigma70_r2"/>
</dbReference>
<feature type="domain" description="RNA polymerase sigma factor 70 region 4 type 2" evidence="8">
    <location>
        <begin position="130"/>
        <end position="181"/>
    </location>
</feature>
<evidence type="ECO:0000256" key="4">
    <source>
        <dbReference type="ARBA" id="ARBA00023125"/>
    </source>
</evidence>
<dbReference type="KEGG" id="paby:Ga0080574_TMP3843"/>
<dbReference type="InterPro" id="IPR013324">
    <property type="entry name" value="RNA_pol_sigma_r3/r4-like"/>
</dbReference>
<dbReference type="SUPFAM" id="SSF88946">
    <property type="entry name" value="Sigma2 domain of RNA polymerase sigma factors"/>
    <property type="match status" value="1"/>
</dbReference>
<reference evidence="9 10" key="1">
    <citation type="submission" date="2016-04" db="EMBL/GenBank/DDBJ databases">
        <title>Deep-sea bacteria in the southern Pacific.</title>
        <authorList>
            <person name="Tang K."/>
        </authorList>
    </citation>
    <scope>NUCLEOTIDE SEQUENCE [LARGE SCALE GENOMIC DNA]</scope>
    <source>
        <strain evidence="9 10">JLT2014</strain>
    </source>
</reference>
<feature type="domain" description="RNA polymerase sigma-70 region 2" evidence="7">
    <location>
        <begin position="35"/>
        <end position="99"/>
    </location>
</feature>
<dbReference type="EMBL" id="CP015093">
    <property type="protein sequence ID" value="APZ54177.1"/>
    <property type="molecule type" value="Genomic_DNA"/>
</dbReference>
<dbReference type="GO" id="GO:0006352">
    <property type="term" value="P:DNA-templated transcription initiation"/>
    <property type="evidence" value="ECO:0007669"/>
    <property type="project" value="InterPro"/>
</dbReference>
<dbReference type="InterPro" id="IPR036388">
    <property type="entry name" value="WH-like_DNA-bd_sf"/>
</dbReference>
<dbReference type="OrthoDB" id="9780326at2"/>
<protein>
    <submittedName>
        <fullName evidence="9">RNA polymerase, sigma subunit, ECF family</fullName>
    </submittedName>
</protein>
<dbReference type="STRING" id="1250539.Ga0080574_TMP3843"/>
<dbReference type="InterPro" id="IPR014284">
    <property type="entry name" value="RNA_pol_sigma-70_dom"/>
</dbReference>
<evidence type="ECO:0000259" key="7">
    <source>
        <dbReference type="Pfam" id="PF04542"/>
    </source>
</evidence>
<keyword evidence="4" id="KW-0238">DNA-binding</keyword>
<evidence type="ECO:0000256" key="3">
    <source>
        <dbReference type="ARBA" id="ARBA00023082"/>
    </source>
</evidence>
<feature type="region of interest" description="Disordered" evidence="6">
    <location>
        <begin position="110"/>
        <end position="129"/>
    </location>
</feature>
<dbReference type="NCBIfam" id="NF004113">
    <property type="entry name" value="PRK05602.1"/>
    <property type="match status" value="1"/>
</dbReference>
<dbReference type="AlphaFoldDB" id="A0A1P8UXS3"/>
<keyword evidence="5" id="KW-0804">Transcription</keyword>
<accession>A0A1P8UXS3</accession>
<dbReference type="Pfam" id="PF08281">
    <property type="entry name" value="Sigma70_r4_2"/>
    <property type="match status" value="1"/>
</dbReference>
<dbReference type="NCBIfam" id="NF009176">
    <property type="entry name" value="PRK12524.1"/>
    <property type="match status" value="1"/>
</dbReference>
<feature type="compositionally biased region" description="Low complexity" evidence="6">
    <location>
        <begin position="110"/>
        <end position="120"/>
    </location>
</feature>